<dbReference type="EMBL" id="MF417861">
    <property type="protein sequence ID" value="ASN67645.1"/>
    <property type="molecule type" value="Genomic_DNA"/>
</dbReference>
<evidence type="ECO:0000313" key="1">
    <source>
        <dbReference type="EMBL" id="ASN67645.1"/>
    </source>
</evidence>
<organism evidence="1">
    <name type="scientific">uncultured Caudovirales phage</name>
    <dbReference type="NCBI Taxonomy" id="2100421"/>
    <lineage>
        <taxon>Viruses</taxon>
        <taxon>Duplodnaviria</taxon>
        <taxon>Heunggongvirae</taxon>
        <taxon>Uroviricota</taxon>
        <taxon>Caudoviricetes</taxon>
        <taxon>Peduoviridae</taxon>
        <taxon>Maltschvirus</taxon>
        <taxon>Maltschvirus maltsch</taxon>
    </lineage>
</organism>
<dbReference type="InterPro" id="IPR053746">
    <property type="entry name" value="Viral_HT_Connector_Assembly"/>
</dbReference>
<accession>A0A2H4IYR7</accession>
<dbReference type="Pfam" id="PF05135">
    <property type="entry name" value="Phage_connect_1"/>
    <property type="match status" value="1"/>
</dbReference>
<name>A0A2H4IYR7_9CAUD</name>
<protein>
    <submittedName>
        <fullName evidence="1">Putative DNA packaging protein</fullName>
    </submittedName>
</protein>
<sequence>MATLDNVKLLLSINDNVQDELLKRIIDNTEKRLISLLPVDIEEVPDRLEYIVEEVAVKRFNRVGAEGMTTESVDGRSNTFQANDFDEYMDVIDQYTPRTTGKRGAGIFY</sequence>
<proteinExistence type="predicted"/>
<dbReference type="InterPro" id="IPR021146">
    <property type="entry name" value="Phage_gp6-like_head-tail"/>
</dbReference>
<gene>
    <name evidence="1" type="ORF">7F20_4</name>
</gene>
<reference evidence="1" key="1">
    <citation type="submission" date="2017-06" db="EMBL/GenBank/DDBJ databases">
        <title>Novel phages from South African skin metaviromes.</title>
        <authorList>
            <person name="van Zyl L.J."/>
            <person name="Abrahams Y."/>
            <person name="Stander E.A."/>
            <person name="Kirby B.M."/>
            <person name="Clavaud C."/>
            <person name="Farcet C."/>
            <person name="Breton L."/>
            <person name="Trindade M.I."/>
        </authorList>
    </citation>
    <scope>NUCLEOTIDE SEQUENCE</scope>
</reference>
<dbReference type="Gene3D" id="1.10.246.150">
    <property type="match status" value="1"/>
</dbReference>